<keyword evidence="2 12" id="KW-1003">Cell membrane</keyword>
<dbReference type="AlphaFoldDB" id="A0A4R2GMR3"/>
<keyword evidence="9 12" id="KW-0472">Membrane</keyword>
<comment type="subcellular location">
    <subcellularLocation>
        <location evidence="1 12">Cell membrane</location>
        <topology evidence="1 12">Multi-pass membrane protein</topology>
    </subcellularLocation>
</comment>
<evidence type="ECO:0000256" key="3">
    <source>
        <dbReference type="ARBA" id="ARBA00022516"/>
    </source>
</evidence>
<dbReference type="OrthoDB" id="9762009at2"/>
<keyword evidence="10 12" id="KW-0594">Phospholipid biosynthesis</keyword>
<dbReference type="Gene3D" id="3.30.870.10">
    <property type="entry name" value="Endonuclease Chain A"/>
    <property type="match status" value="2"/>
</dbReference>
<keyword evidence="4 12" id="KW-0808">Transferase</keyword>
<feature type="active site" evidence="12">
    <location>
        <position position="229"/>
    </location>
</feature>
<evidence type="ECO:0000256" key="6">
    <source>
        <dbReference type="ARBA" id="ARBA00022737"/>
    </source>
</evidence>
<evidence type="ECO:0000256" key="11">
    <source>
        <dbReference type="ARBA" id="ARBA00023264"/>
    </source>
</evidence>
<dbReference type="Pfam" id="PF13396">
    <property type="entry name" value="PLDc_N"/>
    <property type="match status" value="1"/>
</dbReference>
<dbReference type="GO" id="GO:0005886">
    <property type="term" value="C:plasma membrane"/>
    <property type="evidence" value="ECO:0007669"/>
    <property type="project" value="UniProtKB-SubCell"/>
</dbReference>
<evidence type="ECO:0000256" key="13">
    <source>
        <dbReference type="NCBIfam" id="TIGR04265"/>
    </source>
</evidence>
<keyword evidence="16" id="KW-1185">Reference proteome</keyword>
<evidence type="ECO:0000256" key="2">
    <source>
        <dbReference type="ARBA" id="ARBA00022475"/>
    </source>
</evidence>
<feature type="active site" evidence="12">
    <location>
        <position position="236"/>
    </location>
</feature>
<dbReference type="InterPro" id="IPR027379">
    <property type="entry name" value="CLS_N"/>
</dbReference>
<dbReference type="FunFam" id="3.30.870.10:FF:000014">
    <property type="entry name" value="Cardiolipin synthase"/>
    <property type="match status" value="1"/>
</dbReference>
<evidence type="ECO:0000256" key="4">
    <source>
        <dbReference type="ARBA" id="ARBA00022679"/>
    </source>
</evidence>
<dbReference type="EMBL" id="SLWK01000001">
    <property type="protein sequence ID" value="TCO10584.1"/>
    <property type="molecule type" value="Genomic_DNA"/>
</dbReference>
<feature type="transmembrane region" description="Helical" evidence="12">
    <location>
        <begin position="7"/>
        <end position="29"/>
    </location>
</feature>
<feature type="active site" evidence="12">
    <location>
        <position position="405"/>
    </location>
</feature>
<sequence>METFQDIINIINPLVLVVYVITILIVVVFTVLENRSPLKTISWVLVLIFLPVIGFIFFIFFGQNFRKEKIIARKGLRNHDLLSNLAHAQIHRLSEGEMFDNQAVEQNRNLITLLLNNSNAVVTVGNSIKILQNGRATFSEIIESLQKAKQFIHLEYYIFADDKIGGRIKNILKRKASEGVEVRLIVDDVGSWELKKPFFDEMWKAGVQAYSFLQVRFPNLTSKVNYRNHRKIIVIDGEVGFIGGLNIADRYLDGNEEVGLWRDTHLKIEGDAVKTLQTVFLTDWYFVSQTELNDRKYFPTKEPLGQTMVQVVASGPDSDWPGIMMGIFHAIASARKYVYIATPYFMPSESVLLALKTAALGGVDVRIIIPERSDAFVTLLSSRSFIREMQEAEVKFYFYREGFLHSKVMVVDDTIAIIGSANMDFRSFEQNFEITAFIFDEESAVELRETFMDDIRASRLVDPDEWSNRPLIEKTKESFARLMSPLL</sequence>
<evidence type="ECO:0000256" key="1">
    <source>
        <dbReference type="ARBA" id="ARBA00004651"/>
    </source>
</evidence>
<proteinExistence type="inferred from homology"/>
<dbReference type="SMART" id="SM00155">
    <property type="entry name" value="PLDc"/>
    <property type="match status" value="2"/>
</dbReference>
<organism evidence="15 16">
    <name type="scientific">Natronoflexus pectinivorans</name>
    <dbReference type="NCBI Taxonomy" id="682526"/>
    <lineage>
        <taxon>Bacteria</taxon>
        <taxon>Pseudomonadati</taxon>
        <taxon>Bacteroidota</taxon>
        <taxon>Bacteroidia</taxon>
        <taxon>Marinilabiliales</taxon>
        <taxon>Marinilabiliaceae</taxon>
        <taxon>Natronoflexus</taxon>
    </lineage>
</organism>
<keyword evidence="11 12" id="KW-1208">Phospholipid metabolism</keyword>
<dbReference type="Proteomes" id="UP000295221">
    <property type="component" value="Unassembled WGS sequence"/>
</dbReference>
<feature type="domain" description="PLD phosphodiesterase" evidence="14">
    <location>
        <begin position="400"/>
        <end position="427"/>
    </location>
</feature>
<comment type="similarity">
    <text evidence="12">Belongs to the phospholipase D family. Cardiolipin synthase subfamily.</text>
</comment>
<evidence type="ECO:0000313" key="16">
    <source>
        <dbReference type="Proteomes" id="UP000295221"/>
    </source>
</evidence>
<keyword evidence="8 12" id="KW-0443">Lipid metabolism</keyword>
<feature type="active site" evidence="12">
    <location>
        <position position="407"/>
    </location>
</feature>
<feature type="transmembrane region" description="Helical" evidence="12">
    <location>
        <begin position="41"/>
        <end position="61"/>
    </location>
</feature>
<dbReference type="GO" id="GO:0032049">
    <property type="term" value="P:cardiolipin biosynthetic process"/>
    <property type="evidence" value="ECO:0007669"/>
    <property type="project" value="UniProtKB-UniRule"/>
</dbReference>
<dbReference type="InterPro" id="IPR030874">
    <property type="entry name" value="Cardiolipin_synth_Firmi"/>
</dbReference>
<name>A0A4R2GMR3_9BACT</name>
<dbReference type="CDD" id="cd09110">
    <property type="entry name" value="PLDc_CLS_1"/>
    <property type="match status" value="1"/>
</dbReference>
<evidence type="ECO:0000256" key="8">
    <source>
        <dbReference type="ARBA" id="ARBA00023098"/>
    </source>
</evidence>
<dbReference type="RefSeq" id="WP_132431198.1">
    <property type="nucleotide sequence ID" value="NZ_SLWK01000001.1"/>
</dbReference>
<evidence type="ECO:0000313" key="15">
    <source>
        <dbReference type="EMBL" id="TCO10584.1"/>
    </source>
</evidence>
<dbReference type="PANTHER" id="PTHR21248">
    <property type="entry name" value="CARDIOLIPIN SYNTHASE"/>
    <property type="match status" value="1"/>
</dbReference>
<evidence type="ECO:0000256" key="10">
    <source>
        <dbReference type="ARBA" id="ARBA00023209"/>
    </source>
</evidence>
<dbReference type="PROSITE" id="PS50035">
    <property type="entry name" value="PLD"/>
    <property type="match status" value="2"/>
</dbReference>
<keyword evidence="6" id="KW-0677">Repeat</keyword>
<dbReference type="InterPro" id="IPR022924">
    <property type="entry name" value="Cardiolipin_synthase"/>
</dbReference>
<dbReference type="Pfam" id="PF13091">
    <property type="entry name" value="PLDc_2"/>
    <property type="match status" value="2"/>
</dbReference>
<comment type="caution">
    <text evidence="15">The sequence shown here is derived from an EMBL/GenBank/DDBJ whole genome shotgun (WGS) entry which is preliminary data.</text>
</comment>
<feature type="active site" evidence="12">
    <location>
        <position position="412"/>
    </location>
</feature>
<accession>A0A4R2GMR3</accession>
<evidence type="ECO:0000256" key="9">
    <source>
        <dbReference type="ARBA" id="ARBA00023136"/>
    </source>
</evidence>
<dbReference type="NCBIfam" id="TIGR04265">
    <property type="entry name" value="bac_cardiolipin"/>
    <property type="match status" value="1"/>
</dbReference>
<dbReference type="PANTHER" id="PTHR21248:SF22">
    <property type="entry name" value="PHOSPHOLIPASE D"/>
    <property type="match status" value="1"/>
</dbReference>
<evidence type="ECO:0000259" key="14">
    <source>
        <dbReference type="PROSITE" id="PS50035"/>
    </source>
</evidence>
<evidence type="ECO:0000256" key="12">
    <source>
        <dbReference type="HAMAP-Rule" id="MF_01916"/>
    </source>
</evidence>
<feature type="domain" description="PLD phosphodiesterase" evidence="14">
    <location>
        <begin position="224"/>
        <end position="251"/>
    </location>
</feature>
<evidence type="ECO:0000256" key="5">
    <source>
        <dbReference type="ARBA" id="ARBA00022692"/>
    </source>
</evidence>
<evidence type="ECO:0000256" key="7">
    <source>
        <dbReference type="ARBA" id="ARBA00022989"/>
    </source>
</evidence>
<dbReference type="EC" id="2.7.8.-" evidence="12 13"/>
<reference evidence="15 16" key="1">
    <citation type="submission" date="2019-03" db="EMBL/GenBank/DDBJ databases">
        <title>Genomic Encyclopedia of Type Strains, Phase IV (KMG-IV): sequencing the most valuable type-strain genomes for metagenomic binning, comparative biology and taxonomic classification.</title>
        <authorList>
            <person name="Goeker M."/>
        </authorList>
    </citation>
    <scope>NUCLEOTIDE SEQUENCE [LARGE SCALE GENOMIC DNA]</scope>
    <source>
        <strain evidence="15 16">DSM 24179</strain>
    </source>
</reference>
<dbReference type="HAMAP" id="MF_01916">
    <property type="entry name" value="Cardiolipin_synth_Cls"/>
    <property type="match status" value="1"/>
</dbReference>
<protein>
    <recommendedName>
        <fullName evidence="12 13">Cardiolipin synthase</fullName>
        <shortName evidence="12">CL synthase</shortName>
        <ecNumber evidence="12 13">2.7.8.-</ecNumber>
    </recommendedName>
</protein>
<comment type="catalytic activity">
    <reaction evidence="12">
        <text>2 a 1,2-diacyl-sn-glycero-3-phospho-(1'-sn-glycerol) = a cardiolipin + glycerol</text>
        <dbReference type="Rhea" id="RHEA:31451"/>
        <dbReference type="ChEBI" id="CHEBI:17754"/>
        <dbReference type="ChEBI" id="CHEBI:62237"/>
        <dbReference type="ChEBI" id="CHEBI:64716"/>
    </reaction>
</comment>
<dbReference type="CDD" id="cd09112">
    <property type="entry name" value="PLDc_CLS_2"/>
    <property type="match status" value="1"/>
</dbReference>
<dbReference type="GO" id="GO:0008808">
    <property type="term" value="F:cardiolipin synthase activity"/>
    <property type="evidence" value="ECO:0007669"/>
    <property type="project" value="UniProtKB-UniRule"/>
</dbReference>
<dbReference type="InterPro" id="IPR001736">
    <property type="entry name" value="PLipase_D/transphosphatidylase"/>
</dbReference>
<dbReference type="InterPro" id="IPR025202">
    <property type="entry name" value="PLD-like_dom"/>
</dbReference>
<feature type="active site" evidence="12">
    <location>
        <position position="231"/>
    </location>
</feature>
<dbReference type="SUPFAM" id="SSF56024">
    <property type="entry name" value="Phospholipase D/nuclease"/>
    <property type="match status" value="2"/>
</dbReference>
<comment type="function">
    <text evidence="12">Catalyzes the reversible phosphatidyl group transfer from one phosphatidylglycerol molecule to another to form cardiolipin (CL) (diphosphatidylglycerol) and glycerol.</text>
</comment>
<gene>
    <name evidence="15" type="ORF">EV194_101214</name>
</gene>
<keyword evidence="3 12" id="KW-0444">Lipid biosynthesis</keyword>
<keyword evidence="5 12" id="KW-0812">Transmembrane</keyword>
<keyword evidence="7 12" id="KW-1133">Transmembrane helix</keyword>